<evidence type="ECO:0000256" key="7">
    <source>
        <dbReference type="ARBA" id="ARBA00022840"/>
    </source>
</evidence>
<feature type="compositionally biased region" description="Acidic residues" evidence="13">
    <location>
        <begin position="127"/>
        <end position="143"/>
    </location>
</feature>
<evidence type="ECO:0000259" key="16">
    <source>
        <dbReference type="SMART" id="SM01024"/>
    </source>
</evidence>
<evidence type="ECO:0000256" key="12">
    <source>
        <dbReference type="RuleBase" id="RU003651"/>
    </source>
</evidence>
<feature type="domain" description="AAA+ ATPase" evidence="15">
    <location>
        <begin position="294"/>
        <end position="449"/>
    </location>
</feature>
<feature type="region of interest" description="Disordered" evidence="13">
    <location>
        <begin position="124"/>
        <end position="143"/>
    </location>
</feature>
<dbReference type="InterPro" id="IPR014851">
    <property type="entry name" value="BCS1_N"/>
</dbReference>
<feature type="transmembrane region" description="Helical" evidence="14">
    <location>
        <begin position="50"/>
        <end position="69"/>
    </location>
</feature>
<dbReference type="AlphaFoldDB" id="A0A017S145"/>
<comment type="similarity">
    <text evidence="2">Belongs to the AAA ATPase family. BCS1 subfamily.</text>
</comment>
<dbReference type="Proteomes" id="UP000019804">
    <property type="component" value="Unassembled WGS sequence"/>
</dbReference>
<evidence type="ECO:0008006" key="19">
    <source>
        <dbReference type="Google" id="ProtNLM"/>
    </source>
</evidence>
<dbReference type="HOGENOM" id="CLU_010189_4_2_1"/>
<dbReference type="InterPro" id="IPR050747">
    <property type="entry name" value="Mitochondrial_chaperone_BCS1"/>
</dbReference>
<keyword evidence="18" id="KW-1185">Reference proteome</keyword>
<evidence type="ECO:0000256" key="14">
    <source>
        <dbReference type="SAM" id="Phobius"/>
    </source>
</evidence>
<dbReference type="SUPFAM" id="SSF52540">
    <property type="entry name" value="P-loop containing nucleoside triphosphate hydrolases"/>
    <property type="match status" value="1"/>
</dbReference>
<dbReference type="SMART" id="SM00382">
    <property type="entry name" value="AAA"/>
    <property type="match status" value="1"/>
</dbReference>
<dbReference type="Pfam" id="PF08740">
    <property type="entry name" value="BCS1_N"/>
    <property type="match status" value="1"/>
</dbReference>
<dbReference type="RefSeq" id="XP_040634347.1">
    <property type="nucleotide sequence ID" value="XM_040783140.1"/>
</dbReference>
<evidence type="ECO:0000256" key="11">
    <source>
        <dbReference type="ARBA" id="ARBA00048778"/>
    </source>
</evidence>
<dbReference type="InterPro" id="IPR057495">
    <property type="entry name" value="AAA_lid_BCS1"/>
</dbReference>
<evidence type="ECO:0000256" key="9">
    <source>
        <dbReference type="ARBA" id="ARBA00023128"/>
    </source>
</evidence>
<keyword evidence="8 14" id="KW-1133">Transmembrane helix</keyword>
<keyword evidence="9" id="KW-0496">Mitochondrion</keyword>
<evidence type="ECO:0000256" key="4">
    <source>
        <dbReference type="ARBA" id="ARBA00022741"/>
    </source>
</evidence>
<sequence>MAESANNTNGSGLGSIPGPSIDTQLLETFIPGYGLASRILATYFHLDLSSYIPALIAGGIIFAVAKYLYHWLYSLFTDHFISTAEIRLDDEIYTYLMFWMARQSFTARTTSFVAGTKLSGGNRYYSDDESGSEAEDEEEDGESFDDYWSRTINRDKYKKLRFTPSQGTHYFRYKGQYIAFSRERQDSGKKSSFASVIPERLYLSCAGRNPNAIKDLLAEAQRAYVARDGIRTVIYRGQKGSGDWFDWVRCMARPPRPLSTVILDTEQKDAFIADIKDYLHPKTRRWYSNRGIPYRRGYLLHGPPGTGKTSLCFAASGLLGLPLYLLNLNSKSLDEDSLMSLFSELPRRCIVLLEDVDSAGITKKREEDSTSSSSNSSNGKDDDDNDDSTHPDDEKSAGLSLSALLNVIDGVAASEGRILVMTTNHAEKLDPALLRPGRVDMTVTFGYTSKADIENLFSAIYSTLEGDCGTKKQRQQQYQKRKEELANGNGAAVVAHEKKKAEMNTHRIARLAAEFSARVPGGEFTAAEIQGYLLNHKHAPTDAIEGAGEWAESVLKKRKA</sequence>
<dbReference type="OrthoDB" id="10251412at2759"/>
<comment type="subcellular location">
    <subcellularLocation>
        <location evidence="1">Mitochondrion inner membrane</location>
        <topology evidence="1">Single-pass membrane protein</topology>
    </subcellularLocation>
</comment>
<evidence type="ECO:0000256" key="2">
    <source>
        <dbReference type="ARBA" id="ARBA00007448"/>
    </source>
</evidence>
<evidence type="ECO:0000256" key="6">
    <source>
        <dbReference type="ARBA" id="ARBA00022801"/>
    </source>
</evidence>
<name>A0A017S145_ASPRC</name>
<organism evidence="17 18">
    <name type="scientific">Aspergillus ruber (strain CBS 135680)</name>
    <dbReference type="NCBI Taxonomy" id="1388766"/>
    <lineage>
        <taxon>Eukaryota</taxon>
        <taxon>Fungi</taxon>
        <taxon>Dikarya</taxon>
        <taxon>Ascomycota</taxon>
        <taxon>Pezizomycotina</taxon>
        <taxon>Eurotiomycetes</taxon>
        <taxon>Eurotiomycetidae</taxon>
        <taxon>Eurotiales</taxon>
        <taxon>Aspergillaceae</taxon>
        <taxon>Aspergillus</taxon>
        <taxon>Aspergillus subgen. Aspergillus</taxon>
    </lineage>
</organism>
<dbReference type="GeneID" id="63698264"/>
<dbReference type="STRING" id="1388766.A0A017S145"/>
<keyword evidence="7 12" id="KW-0067">ATP-binding</keyword>
<dbReference type="GO" id="GO:0005743">
    <property type="term" value="C:mitochondrial inner membrane"/>
    <property type="evidence" value="ECO:0007669"/>
    <property type="project" value="UniProtKB-SubCell"/>
</dbReference>
<comment type="catalytic activity">
    <reaction evidence="11">
        <text>ATP + H2O = ADP + phosphate + H(+)</text>
        <dbReference type="Rhea" id="RHEA:13065"/>
        <dbReference type="ChEBI" id="CHEBI:15377"/>
        <dbReference type="ChEBI" id="CHEBI:15378"/>
        <dbReference type="ChEBI" id="CHEBI:30616"/>
        <dbReference type="ChEBI" id="CHEBI:43474"/>
        <dbReference type="ChEBI" id="CHEBI:456216"/>
    </reaction>
    <physiologicalReaction direction="left-to-right" evidence="11">
        <dbReference type="Rhea" id="RHEA:13066"/>
    </physiologicalReaction>
</comment>
<evidence type="ECO:0000259" key="15">
    <source>
        <dbReference type="SMART" id="SM00382"/>
    </source>
</evidence>
<keyword evidence="4 12" id="KW-0547">Nucleotide-binding</keyword>
<accession>A0A017S145</accession>
<dbReference type="InterPro" id="IPR003593">
    <property type="entry name" value="AAA+_ATPase"/>
</dbReference>
<evidence type="ECO:0000256" key="8">
    <source>
        <dbReference type="ARBA" id="ARBA00022989"/>
    </source>
</evidence>
<feature type="region of interest" description="Disordered" evidence="13">
    <location>
        <begin position="363"/>
        <end position="396"/>
    </location>
</feature>
<gene>
    <name evidence="17" type="ORF">EURHEDRAFT_417198</name>
</gene>
<dbReference type="InterPro" id="IPR003960">
    <property type="entry name" value="ATPase_AAA_CS"/>
</dbReference>
<dbReference type="Gene3D" id="3.40.50.300">
    <property type="entry name" value="P-loop containing nucleotide triphosphate hydrolases"/>
    <property type="match status" value="1"/>
</dbReference>
<evidence type="ECO:0000256" key="10">
    <source>
        <dbReference type="ARBA" id="ARBA00023136"/>
    </source>
</evidence>
<dbReference type="PROSITE" id="PS00674">
    <property type="entry name" value="AAA"/>
    <property type="match status" value="1"/>
</dbReference>
<dbReference type="GO" id="GO:0016887">
    <property type="term" value="F:ATP hydrolysis activity"/>
    <property type="evidence" value="ECO:0007669"/>
    <property type="project" value="InterPro"/>
</dbReference>
<dbReference type="Pfam" id="PF25426">
    <property type="entry name" value="AAA_lid_BCS1"/>
    <property type="match status" value="1"/>
</dbReference>
<reference evidence="18" key="1">
    <citation type="journal article" date="2014" name="Nat. Commun.">
        <title>Genomic adaptations of the halophilic Dead Sea filamentous fungus Eurotium rubrum.</title>
        <authorList>
            <person name="Kis-Papo T."/>
            <person name="Weig A.R."/>
            <person name="Riley R."/>
            <person name="Persoh D."/>
            <person name="Salamov A."/>
            <person name="Sun H."/>
            <person name="Lipzen A."/>
            <person name="Wasser S.P."/>
            <person name="Rambold G."/>
            <person name="Grigoriev I.V."/>
            <person name="Nevo E."/>
        </authorList>
    </citation>
    <scope>NUCLEOTIDE SEQUENCE [LARGE SCALE GENOMIC DNA]</scope>
    <source>
        <strain evidence="18">CBS 135680</strain>
    </source>
</reference>
<dbReference type="EMBL" id="KK088455">
    <property type="protein sequence ID" value="EYE90657.1"/>
    <property type="molecule type" value="Genomic_DNA"/>
</dbReference>
<evidence type="ECO:0000256" key="13">
    <source>
        <dbReference type="SAM" id="MobiDB-lite"/>
    </source>
</evidence>
<dbReference type="PANTHER" id="PTHR23070">
    <property type="entry name" value="BCS1 AAA-TYPE ATPASE"/>
    <property type="match status" value="1"/>
</dbReference>
<dbReference type="InterPro" id="IPR003959">
    <property type="entry name" value="ATPase_AAA_core"/>
</dbReference>
<evidence type="ECO:0000256" key="3">
    <source>
        <dbReference type="ARBA" id="ARBA00022692"/>
    </source>
</evidence>
<keyword evidence="10 14" id="KW-0472">Membrane</keyword>
<dbReference type="GO" id="GO:0005524">
    <property type="term" value="F:ATP binding"/>
    <property type="evidence" value="ECO:0007669"/>
    <property type="project" value="UniProtKB-KW"/>
</dbReference>
<evidence type="ECO:0000256" key="5">
    <source>
        <dbReference type="ARBA" id="ARBA00022792"/>
    </source>
</evidence>
<dbReference type="SMART" id="SM01024">
    <property type="entry name" value="BCS1_N"/>
    <property type="match status" value="1"/>
</dbReference>
<proteinExistence type="inferred from homology"/>
<dbReference type="InterPro" id="IPR027417">
    <property type="entry name" value="P-loop_NTPase"/>
</dbReference>
<keyword evidence="6" id="KW-0378">Hydrolase</keyword>
<keyword evidence="5" id="KW-0999">Mitochondrion inner membrane</keyword>
<feature type="domain" description="BCS1 N-terminal" evidence="16">
    <location>
        <begin position="55"/>
        <end position="261"/>
    </location>
</feature>
<protein>
    <recommendedName>
        <fullName evidence="19">BCS1 N terminal-domain-containing protein</fullName>
    </recommendedName>
</protein>
<evidence type="ECO:0000313" key="18">
    <source>
        <dbReference type="Proteomes" id="UP000019804"/>
    </source>
</evidence>
<feature type="compositionally biased region" description="Basic and acidic residues" evidence="13">
    <location>
        <begin position="387"/>
        <end position="396"/>
    </location>
</feature>
<dbReference type="Pfam" id="PF00004">
    <property type="entry name" value="AAA"/>
    <property type="match status" value="2"/>
</dbReference>
<evidence type="ECO:0000313" key="17">
    <source>
        <dbReference type="EMBL" id="EYE90657.1"/>
    </source>
</evidence>
<evidence type="ECO:0000256" key="1">
    <source>
        <dbReference type="ARBA" id="ARBA00004434"/>
    </source>
</evidence>
<keyword evidence="3 14" id="KW-0812">Transmembrane</keyword>